<dbReference type="InParanoid" id="A0A554N9P6"/>
<evidence type="ECO:0000256" key="11">
    <source>
        <dbReference type="SAM" id="Phobius"/>
    </source>
</evidence>
<keyword evidence="14" id="KW-1185">Reference proteome</keyword>
<gene>
    <name evidence="13" type="ORF">DP107_10050</name>
</gene>
<dbReference type="SUPFAM" id="SSF81324">
    <property type="entry name" value="Voltage-gated potassium channels"/>
    <property type="match status" value="1"/>
</dbReference>
<accession>A0A554N9P6</accession>
<dbReference type="AlphaFoldDB" id="A0A554N9P6"/>
<comment type="subcellular location">
    <subcellularLocation>
        <location evidence="1">Membrane</location>
        <topology evidence="1">Multi-pass membrane protein</topology>
    </subcellularLocation>
</comment>
<feature type="transmembrane region" description="Helical" evidence="11">
    <location>
        <begin position="60"/>
        <end position="81"/>
    </location>
</feature>
<evidence type="ECO:0000256" key="3">
    <source>
        <dbReference type="ARBA" id="ARBA00022538"/>
    </source>
</evidence>
<evidence type="ECO:0000256" key="8">
    <source>
        <dbReference type="ARBA" id="ARBA00023065"/>
    </source>
</evidence>
<evidence type="ECO:0000256" key="7">
    <source>
        <dbReference type="ARBA" id="ARBA00022989"/>
    </source>
</evidence>
<feature type="transmembrane region" description="Helical" evidence="11">
    <location>
        <begin position="134"/>
        <end position="159"/>
    </location>
</feature>
<keyword evidence="9 11" id="KW-0472">Membrane</keyword>
<evidence type="ECO:0000256" key="6">
    <source>
        <dbReference type="ARBA" id="ARBA00022958"/>
    </source>
</evidence>
<keyword evidence="10" id="KW-0407">Ion channel</keyword>
<dbReference type="PANTHER" id="PTHR10027:SF10">
    <property type="entry name" value="SLOWPOKE 2, ISOFORM D"/>
    <property type="match status" value="1"/>
</dbReference>
<dbReference type="GO" id="GO:0005267">
    <property type="term" value="F:potassium channel activity"/>
    <property type="evidence" value="ECO:0007669"/>
    <property type="project" value="UniProtKB-KW"/>
</dbReference>
<keyword evidence="6" id="KW-0630">Potassium</keyword>
<protein>
    <submittedName>
        <fullName evidence="13">Ion transporter</fullName>
    </submittedName>
</protein>
<feature type="transmembrane region" description="Helical" evidence="11">
    <location>
        <begin position="191"/>
        <end position="209"/>
    </location>
</feature>
<keyword evidence="7 11" id="KW-1133">Transmembrane helix</keyword>
<name>A0A554N9P6_9EURY</name>
<keyword evidence="2" id="KW-0813">Transport</keyword>
<comment type="caution">
    <text evidence="13">The sequence shown here is derived from an EMBL/GenBank/DDBJ whole genome shotgun (WGS) entry which is preliminary data.</text>
</comment>
<dbReference type="PANTHER" id="PTHR10027">
    <property type="entry name" value="CALCIUM-ACTIVATED POTASSIUM CHANNEL ALPHA CHAIN"/>
    <property type="match status" value="1"/>
</dbReference>
<feature type="transmembrane region" description="Helical" evidence="11">
    <location>
        <begin position="245"/>
        <end position="265"/>
    </location>
</feature>
<keyword evidence="5" id="KW-0631">Potassium channel</keyword>
<dbReference type="GO" id="GO:0016020">
    <property type="term" value="C:membrane"/>
    <property type="evidence" value="ECO:0007669"/>
    <property type="project" value="UniProtKB-SubCell"/>
</dbReference>
<proteinExistence type="predicted"/>
<keyword evidence="8" id="KW-0406">Ion transport</keyword>
<dbReference type="OrthoDB" id="56871at2157"/>
<dbReference type="PRINTS" id="PR00169">
    <property type="entry name" value="KCHANNEL"/>
</dbReference>
<evidence type="ECO:0000256" key="5">
    <source>
        <dbReference type="ARBA" id="ARBA00022826"/>
    </source>
</evidence>
<dbReference type="Proteomes" id="UP000319894">
    <property type="component" value="Unassembled WGS sequence"/>
</dbReference>
<evidence type="ECO:0000313" key="14">
    <source>
        <dbReference type="Proteomes" id="UP000319894"/>
    </source>
</evidence>
<evidence type="ECO:0000256" key="10">
    <source>
        <dbReference type="ARBA" id="ARBA00023303"/>
    </source>
</evidence>
<reference evidence="13 14" key="1">
    <citation type="submission" date="2018-06" db="EMBL/GenBank/DDBJ databases">
        <title>Natronomonas sp. F16-60 a new haloarchaeon isolated from a solar saltern of Isla Cristina, Huelva, Spain.</title>
        <authorList>
            <person name="Duran-Viseras A."/>
            <person name="Sanchez-Porro C."/>
            <person name="Ventosa A."/>
        </authorList>
    </citation>
    <scope>NUCLEOTIDE SEQUENCE [LARGE SCALE GENOMIC DNA]</scope>
    <source>
        <strain evidence="13 14">F16-60</strain>
    </source>
</reference>
<dbReference type="InterPro" id="IPR047871">
    <property type="entry name" value="K_chnl_Slo-like"/>
</dbReference>
<evidence type="ECO:0000256" key="1">
    <source>
        <dbReference type="ARBA" id="ARBA00004141"/>
    </source>
</evidence>
<evidence type="ECO:0000259" key="12">
    <source>
        <dbReference type="Pfam" id="PF00520"/>
    </source>
</evidence>
<dbReference type="EMBL" id="QMDX01000005">
    <property type="protein sequence ID" value="TSD14103.1"/>
    <property type="molecule type" value="Genomic_DNA"/>
</dbReference>
<dbReference type="InterPro" id="IPR005821">
    <property type="entry name" value="Ion_trans_dom"/>
</dbReference>
<dbReference type="Gene3D" id="1.10.287.70">
    <property type="match status" value="1"/>
</dbReference>
<evidence type="ECO:0000313" key="13">
    <source>
        <dbReference type="EMBL" id="TSD14103.1"/>
    </source>
</evidence>
<feature type="domain" description="Ion transport" evidence="12">
    <location>
        <begin position="64"/>
        <end position="261"/>
    </location>
</feature>
<evidence type="ECO:0000256" key="9">
    <source>
        <dbReference type="ARBA" id="ARBA00023136"/>
    </source>
</evidence>
<keyword evidence="4 11" id="KW-0812">Transmembrane</keyword>
<keyword evidence="3" id="KW-0633">Potassium transport</keyword>
<organism evidence="13 14">
    <name type="scientific">Haloglomus irregulare</name>
    <dbReference type="NCBI Taxonomy" id="2234134"/>
    <lineage>
        <taxon>Archaea</taxon>
        <taxon>Methanobacteriati</taxon>
        <taxon>Methanobacteriota</taxon>
        <taxon>Stenosarchaea group</taxon>
        <taxon>Halobacteria</taxon>
        <taxon>Halobacteriales</taxon>
        <taxon>Natronomonadaceae</taxon>
        <taxon>Haloglomus</taxon>
    </lineage>
</organism>
<evidence type="ECO:0000256" key="2">
    <source>
        <dbReference type="ARBA" id="ARBA00022448"/>
    </source>
</evidence>
<dbReference type="Pfam" id="PF00520">
    <property type="entry name" value="Ion_trans"/>
    <property type="match status" value="1"/>
</dbReference>
<sequence length="311" mass="33988">MPDPFARIRLTVCVAGGSRGRPDGPVGYTWDAVVRPVVASPPSSLRGTVRFYLLDHRTRIGKLIDVALLVLNLVFVVVLVAETYPLGPETRALLRGAEVAIGLTFLVEYGLRLYGAESRVEEATDPYTVADLLAVLPTLVVAVVPGAGLAMELGFFRVLRVVRVLRFYRFTRDAEFFFGTVSDNTLRSLKLLLTVLVVFFSSASLFYAAEHEVNPAVDTFGDAFYYTVVTLSTVGFGDVLPTTAAGRWVTIVSILGGIIVIPWQAGRVVREWAGRDRVDVTCPDCGLTGHDRDVSHCKACGHVIYQEYDGD</sequence>
<evidence type="ECO:0000256" key="4">
    <source>
        <dbReference type="ARBA" id="ARBA00022692"/>
    </source>
</evidence>